<reference evidence="5" key="1">
    <citation type="journal article" date="2021" name="Microorganisms">
        <title>Acidisoma silvae sp. nov. and Acidisomacellulosilytica sp. nov., Two Acidophilic Bacteria Isolated from Decaying Wood, Hydrolyzing Cellulose and Producing Poly-3-hydroxybutyrate.</title>
        <authorList>
            <person name="Mieszkin S."/>
            <person name="Pouder E."/>
            <person name="Uroz S."/>
            <person name="Simon-Colin C."/>
            <person name="Alain K."/>
        </authorList>
    </citation>
    <scope>NUCLEOTIDE SEQUENCE</scope>
    <source>
        <strain evidence="5">HW T2.11</strain>
    </source>
</reference>
<dbReference type="InterPro" id="IPR012341">
    <property type="entry name" value="6hp_glycosidase-like_sf"/>
</dbReference>
<name>A0A963YP53_9PROT</name>
<dbReference type="InterPro" id="IPR004888">
    <property type="entry name" value="Glycoside_hydrolase_63"/>
</dbReference>
<comment type="caution">
    <text evidence="5">The sequence shown here is derived from an EMBL/GenBank/DDBJ whole genome shotgun (WGS) entry which is preliminary data.</text>
</comment>
<evidence type="ECO:0000256" key="1">
    <source>
        <dbReference type="ARBA" id="ARBA00010833"/>
    </source>
</evidence>
<dbReference type="GO" id="GO:0004573">
    <property type="term" value="F:Glc3Man9GlcNAc2 oligosaccharide glucosidase activity"/>
    <property type="evidence" value="ECO:0007669"/>
    <property type="project" value="InterPro"/>
</dbReference>
<dbReference type="PANTHER" id="PTHR10412">
    <property type="entry name" value="MANNOSYL-OLIGOSACCHARIDE GLUCOSIDASE"/>
    <property type="match status" value="1"/>
</dbReference>
<dbReference type="InterPro" id="IPR008928">
    <property type="entry name" value="6-hairpin_glycosidase_sf"/>
</dbReference>
<gene>
    <name evidence="5" type="ORF">ASILVAE211_03505</name>
</gene>
<dbReference type="GO" id="GO:0006487">
    <property type="term" value="P:protein N-linked glycosylation"/>
    <property type="evidence" value="ECO:0007669"/>
    <property type="project" value="TreeGrafter"/>
</dbReference>
<evidence type="ECO:0000313" key="6">
    <source>
        <dbReference type="Proteomes" id="UP000708298"/>
    </source>
</evidence>
<dbReference type="EMBL" id="JAESVB010000001">
    <property type="protein sequence ID" value="MCB8874237.1"/>
    <property type="molecule type" value="Genomic_DNA"/>
</dbReference>
<sequence>MAELSHVDRLMGYGQTGWHRGQLLGFSGVERAVPADHEGAIILRTMTEPAGLAVVFPGEARLIFAAKPAHAVVSNDFFIADGNVIGVLPDPYHLLIEGAVHIDGVSADLRVVAEDGRTLIGTAAHFDASLLQSDLHGHLAKRAAWIEQQPLLAGAEGPRKEIVFRALAVMKGQVSGPEAALTQAWTTPDRFPHKDMWLWDSVFHAIGWRHLDLPLARQMIEAVFDGQRPDGFVPHQMSPTRRPSSYTQPPILALGVKLVNDMAPDPDWVAGLYPKLAAAVEWDLNNRDHDGDGLLEWFIEGDPTSRSGESGMDNSPRFDFNYPTALAVTDFNAYIAHECEILAGFAQDIGRAADAMLWGGRHSSLCHRINNSLWSDAYAFYCDYDSNAGERSPVLASAGFLPLLCGAPSLDQAKRLLQHLHNPETFGTAFPVPSVAASDLGHYSKDMWRGPTWVNINWLIARGLERYAPYDRAFGDAAAAIDRATIAEIERCAARYGTFFEYYDDRREVDPPQLMRKGECNPDNPFRQVIHDYGWTTTLYLDLIARSG</sequence>
<dbReference type="AlphaFoldDB" id="A0A963YP53"/>
<dbReference type="Pfam" id="PF22422">
    <property type="entry name" value="MGH1-like_GH"/>
    <property type="match status" value="1"/>
</dbReference>
<protein>
    <recommendedName>
        <fullName evidence="4">Mannosylglycerate hydrolase MGH1-like glycoside hydrolase domain-containing protein</fullName>
    </recommendedName>
</protein>
<dbReference type="InterPro" id="IPR054491">
    <property type="entry name" value="MGH1-like_GH"/>
</dbReference>
<dbReference type="RefSeq" id="WP_227319886.1">
    <property type="nucleotide sequence ID" value="NZ_JAESVB010000001.1"/>
</dbReference>
<keyword evidence="6" id="KW-1185">Reference proteome</keyword>
<proteinExistence type="inferred from homology"/>
<comment type="similarity">
    <text evidence="1">Belongs to the glycosyl hydrolase 63 family.</text>
</comment>
<dbReference type="Gene3D" id="1.50.10.10">
    <property type="match status" value="1"/>
</dbReference>
<evidence type="ECO:0000313" key="5">
    <source>
        <dbReference type="EMBL" id="MCB8874237.1"/>
    </source>
</evidence>
<dbReference type="Proteomes" id="UP000708298">
    <property type="component" value="Unassembled WGS sequence"/>
</dbReference>
<evidence type="ECO:0000256" key="2">
    <source>
        <dbReference type="ARBA" id="ARBA00022801"/>
    </source>
</evidence>
<organism evidence="5 6">
    <name type="scientific">Acidisoma silvae</name>
    <dbReference type="NCBI Taxonomy" id="2802396"/>
    <lineage>
        <taxon>Bacteria</taxon>
        <taxon>Pseudomonadati</taxon>
        <taxon>Pseudomonadota</taxon>
        <taxon>Alphaproteobacteria</taxon>
        <taxon>Acetobacterales</taxon>
        <taxon>Acidocellaceae</taxon>
        <taxon>Acidisoma</taxon>
    </lineage>
</organism>
<feature type="domain" description="Mannosylglycerate hydrolase MGH1-like glycoside hydrolase" evidence="4">
    <location>
        <begin position="196"/>
        <end position="506"/>
    </location>
</feature>
<evidence type="ECO:0000259" key="4">
    <source>
        <dbReference type="Pfam" id="PF22422"/>
    </source>
</evidence>
<dbReference type="PANTHER" id="PTHR10412:SF11">
    <property type="entry name" value="MANNOSYL-OLIGOSACCHARIDE GLUCOSIDASE"/>
    <property type="match status" value="1"/>
</dbReference>
<keyword evidence="3" id="KW-0326">Glycosidase</keyword>
<accession>A0A963YP53</accession>
<keyword evidence="2" id="KW-0378">Hydrolase</keyword>
<evidence type="ECO:0000256" key="3">
    <source>
        <dbReference type="ARBA" id="ARBA00023295"/>
    </source>
</evidence>
<dbReference type="SUPFAM" id="SSF48208">
    <property type="entry name" value="Six-hairpin glycosidases"/>
    <property type="match status" value="1"/>
</dbReference>
<reference evidence="5" key="2">
    <citation type="submission" date="2021-01" db="EMBL/GenBank/DDBJ databases">
        <authorList>
            <person name="Mieszkin S."/>
            <person name="Pouder E."/>
            <person name="Alain K."/>
        </authorList>
    </citation>
    <scope>NUCLEOTIDE SEQUENCE</scope>
    <source>
        <strain evidence="5">HW T2.11</strain>
    </source>
</reference>
<dbReference type="GO" id="GO:0009311">
    <property type="term" value="P:oligosaccharide metabolic process"/>
    <property type="evidence" value="ECO:0007669"/>
    <property type="project" value="InterPro"/>
</dbReference>